<evidence type="ECO:0000313" key="11">
    <source>
        <dbReference type="EMBL" id="PLX18802.1"/>
    </source>
</evidence>
<dbReference type="Proteomes" id="UP000234857">
    <property type="component" value="Unassembled WGS sequence"/>
</dbReference>
<proteinExistence type="inferred from homology"/>
<dbReference type="InterPro" id="IPR057264">
    <property type="entry name" value="Ribosomal_uL24_C"/>
</dbReference>
<evidence type="ECO:0000256" key="9">
    <source>
        <dbReference type="RuleBase" id="RU003477"/>
    </source>
</evidence>
<dbReference type="Pfam" id="PF17136">
    <property type="entry name" value="ribosomal_L24"/>
    <property type="match status" value="1"/>
</dbReference>
<dbReference type="InterPro" id="IPR041988">
    <property type="entry name" value="Ribosomal_uL24_KOW"/>
</dbReference>
<dbReference type="GO" id="GO:0006412">
    <property type="term" value="P:translation"/>
    <property type="evidence" value="ECO:0007669"/>
    <property type="project" value="UniProtKB-UniRule"/>
</dbReference>
<dbReference type="Gene3D" id="2.30.30.30">
    <property type="match status" value="1"/>
</dbReference>
<dbReference type="PANTHER" id="PTHR12903">
    <property type="entry name" value="MITOCHONDRIAL RIBOSOMAL PROTEIN L24"/>
    <property type="match status" value="1"/>
</dbReference>
<dbReference type="InterPro" id="IPR005825">
    <property type="entry name" value="Ribosomal_uL24_CS"/>
</dbReference>
<keyword evidence="2 8" id="KW-0699">rRNA-binding</keyword>
<evidence type="ECO:0000256" key="2">
    <source>
        <dbReference type="ARBA" id="ARBA00022730"/>
    </source>
</evidence>
<comment type="subunit">
    <text evidence="8">Part of the 50S ribosomal subunit.</text>
</comment>
<organism evidence="11 12">
    <name type="scientific">Muiribacterium halophilum</name>
    <dbReference type="NCBI Taxonomy" id="2053465"/>
    <lineage>
        <taxon>Bacteria</taxon>
        <taxon>Candidatus Muiribacteriota</taxon>
        <taxon>Candidatus Muiribacteriia</taxon>
        <taxon>Candidatus Muiribacteriales</taxon>
        <taxon>Candidatus Muiribacteriaceae</taxon>
        <taxon>Candidatus Muiribacterium</taxon>
    </lineage>
</organism>
<evidence type="ECO:0000256" key="4">
    <source>
        <dbReference type="ARBA" id="ARBA00022980"/>
    </source>
</evidence>
<keyword evidence="4 8" id="KW-0689">Ribosomal protein</keyword>
<comment type="function">
    <text evidence="7 8">One of the proteins that surrounds the polypeptide exit tunnel on the outside of the subunit.</text>
</comment>
<dbReference type="InterPro" id="IPR005824">
    <property type="entry name" value="KOW"/>
</dbReference>
<dbReference type="InterPro" id="IPR003256">
    <property type="entry name" value="Ribosomal_uL24"/>
</dbReference>
<dbReference type="GO" id="GO:0003735">
    <property type="term" value="F:structural constituent of ribosome"/>
    <property type="evidence" value="ECO:0007669"/>
    <property type="project" value="InterPro"/>
</dbReference>
<evidence type="ECO:0000256" key="5">
    <source>
        <dbReference type="ARBA" id="ARBA00023274"/>
    </source>
</evidence>
<evidence type="ECO:0000256" key="3">
    <source>
        <dbReference type="ARBA" id="ARBA00022884"/>
    </source>
</evidence>
<accession>A0A2N5ZJL0</accession>
<keyword evidence="5 8" id="KW-0687">Ribonucleoprotein</keyword>
<dbReference type="GO" id="GO:0019843">
    <property type="term" value="F:rRNA binding"/>
    <property type="evidence" value="ECO:0007669"/>
    <property type="project" value="UniProtKB-UniRule"/>
</dbReference>
<dbReference type="SMART" id="SM00739">
    <property type="entry name" value="KOW"/>
    <property type="match status" value="1"/>
</dbReference>
<evidence type="ECO:0000256" key="1">
    <source>
        <dbReference type="ARBA" id="ARBA00010618"/>
    </source>
</evidence>
<dbReference type="NCBIfam" id="TIGR01079">
    <property type="entry name" value="rplX_bact"/>
    <property type="match status" value="1"/>
</dbReference>
<feature type="domain" description="KOW" evidence="10">
    <location>
        <begin position="7"/>
        <end position="34"/>
    </location>
</feature>
<dbReference type="PROSITE" id="PS01108">
    <property type="entry name" value="RIBOSOMAL_L24"/>
    <property type="match status" value="1"/>
</dbReference>
<dbReference type="FunFam" id="2.30.30.30:FF:000004">
    <property type="entry name" value="50S ribosomal protein L24"/>
    <property type="match status" value="1"/>
</dbReference>
<dbReference type="InterPro" id="IPR014722">
    <property type="entry name" value="Rib_uL2_dom2"/>
</dbReference>
<evidence type="ECO:0000256" key="8">
    <source>
        <dbReference type="HAMAP-Rule" id="MF_01326"/>
    </source>
</evidence>
<evidence type="ECO:0000259" key="10">
    <source>
        <dbReference type="SMART" id="SM00739"/>
    </source>
</evidence>
<comment type="similarity">
    <text evidence="1 8 9">Belongs to the universal ribosomal protein uL24 family.</text>
</comment>
<evidence type="ECO:0000313" key="12">
    <source>
        <dbReference type="Proteomes" id="UP000234857"/>
    </source>
</evidence>
<dbReference type="HAMAP" id="MF_01326_B">
    <property type="entry name" value="Ribosomal_uL24_B"/>
    <property type="match status" value="1"/>
</dbReference>
<reference evidence="11 12" key="1">
    <citation type="submission" date="2017-11" db="EMBL/GenBank/DDBJ databases">
        <title>Genome-resolved metagenomics identifies genetic mobility, metabolic interactions, and unexpected diversity in perchlorate-reducing communities.</title>
        <authorList>
            <person name="Barnum T.P."/>
            <person name="Figueroa I.A."/>
            <person name="Carlstrom C.I."/>
            <person name="Lucas L.N."/>
            <person name="Engelbrektson A.L."/>
            <person name="Coates J.D."/>
        </authorList>
    </citation>
    <scope>NUCLEOTIDE SEQUENCE [LARGE SCALE GENOMIC DNA]</scope>
    <source>
        <strain evidence="11">BM706</strain>
    </source>
</reference>
<comment type="function">
    <text evidence="8">One of two assembly initiator proteins, it binds directly to the 5'-end of the 23S rRNA, where it nucleates assembly of the 50S subunit.</text>
</comment>
<evidence type="ECO:0000256" key="6">
    <source>
        <dbReference type="ARBA" id="ARBA00035206"/>
    </source>
</evidence>
<dbReference type="SUPFAM" id="SSF50104">
    <property type="entry name" value="Translation proteins SH3-like domain"/>
    <property type="match status" value="1"/>
</dbReference>
<sequence length="109" mass="12299">MRKRVNHIKKGDKVKVIAGKEKGKTGEVLKVDPEKGRAIVSKVNFIKRHQRPTQQMKHGGIIEKEGSVATSNLQLLCPRCNESSRVGFRKVDGKSVRYCKKCDEIVDKI</sequence>
<comment type="caution">
    <text evidence="11">The sequence shown here is derived from an EMBL/GenBank/DDBJ whole genome shotgun (WGS) entry which is preliminary data.</text>
</comment>
<dbReference type="AlphaFoldDB" id="A0A2N5ZJL0"/>
<dbReference type="GO" id="GO:0005840">
    <property type="term" value="C:ribosome"/>
    <property type="evidence" value="ECO:0007669"/>
    <property type="project" value="UniProtKB-KW"/>
</dbReference>
<dbReference type="GO" id="GO:1990904">
    <property type="term" value="C:ribonucleoprotein complex"/>
    <property type="evidence" value="ECO:0007669"/>
    <property type="project" value="UniProtKB-KW"/>
</dbReference>
<dbReference type="InterPro" id="IPR008991">
    <property type="entry name" value="Translation_prot_SH3-like_sf"/>
</dbReference>
<gene>
    <name evidence="8" type="primary">rplX</name>
    <name evidence="11" type="ORF">C0601_03655</name>
</gene>
<dbReference type="CDD" id="cd06089">
    <property type="entry name" value="KOW_RPL26"/>
    <property type="match status" value="1"/>
</dbReference>
<dbReference type="EMBL" id="PKTG01000050">
    <property type="protein sequence ID" value="PLX18802.1"/>
    <property type="molecule type" value="Genomic_DNA"/>
</dbReference>
<name>A0A2N5ZJL0_MUIH1</name>
<keyword evidence="3 8" id="KW-0694">RNA-binding</keyword>
<dbReference type="Pfam" id="PF00467">
    <property type="entry name" value="KOW"/>
    <property type="match status" value="1"/>
</dbReference>
<protein>
    <recommendedName>
        <fullName evidence="6 8">Large ribosomal subunit protein uL24</fullName>
    </recommendedName>
</protein>
<evidence type="ECO:0000256" key="7">
    <source>
        <dbReference type="ARBA" id="ARBA00058688"/>
    </source>
</evidence>